<evidence type="ECO:0000313" key="2">
    <source>
        <dbReference type="EMBL" id="KAL1398995.1"/>
    </source>
</evidence>
<feature type="region of interest" description="Disordered" evidence="1">
    <location>
        <begin position="1"/>
        <end position="35"/>
    </location>
</feature>
<protein>
    <submittedName>
        <fullName evidence="2">Uncharacterized protein</fullName>
    </submittedName>
</protein>
<sequence>MQVLNKKQATESNNVKETVEAEATSNVVSPETSASAPITDSVVVPAAIPVAPPLASPVAPPPGSPVVPPTAIPAALPPASPAKDDVPAGPSKSPAEIMASIMYGVMLEGWTLRFYSAYREATTGFCIALFICCYFPRTLLTRVCSLYRRRFPPKRRLLTVEEFNEPGAREVCGPAIGHEWTRTGSSSSSSSWWYNEHSDDGATND</sequence>
<evidence type="ECO:0000313" key="3">
    <source>
        <dbReference type="Proteomes" id="UP001562425"/>
    </source>
</evidence>
<gene>
    <name evidence="2" type="ORF">pipiens_008535</name>
</gene>
<dbReference type="EMBL" id="JBEHCU010005687">
    <property type="protein sequence ID" value="KAL1398995.1"/>
    <property type="molecule type" value="Genomic_DNA"/>
</dbReference>
<dbReference type="Proteomes" id="UP001562425">
    <property type="component" value="Unassembled WGS sequence"/>
</dbReference>
<reference evidence="2 3" key="1">
    <citation type="submission" date="2024-05" db="EMBL/GenBank/DDBJ databases">
        <title>Culex pipiens pipiens assembly and annotation.</title>
        <authorList>
            <person name="Alout H."/>
            <person name="Durand T."/>
        </authorList>
    </citation>
    <scope>NUCLEOTIDE SEQUENCE [LARGE SCALE GENOMIC DNA]</scope>
    <source>
        <strain evidence="2">HA-2024</strain>
        <tissue evidence="2">Whole body</tissue>
    </source>
</reference>
<accession>A0ABD1DH38</accession>
<dbReference type="AlphaFoldDB" id="A0ABD1DH38"/>
<feature type="compositionally biased region" description="Basic and acidic residues" evidence="1">
    <location>
        <begin position="196"/>
        <end position="205"/>
    </location>
</feature>
<keyword evidence="3" id="KW-1185">Reference proteome</keyword>
<name>A0ABD1DH38_CULPP</name>
<organism evidence="2 3">
    <name type="scientific">Culex pipiens pipiens</name>
    <name type="common">Northern house mosquito</name>
    <dbReference type="NCBI Taxonomy" id="38569"/>
    <lineage>
        <taxon>Eukaryota</taxon>
        <taxon>Metazoa</taxon>
        <taxon>Ecdysozoa</taxon>
        <taxon>Arthropoda</taxon>
        <taxon>Hexapoda</taxon>
        <taxon>Insecta</taxon>
        <taxon>Pterygota</taxon>
        <taxon>Neoptera</taxon>
        <taxon>Endopterygota</taxon>
        <taxon>Diptera</taxon>
        <taxon>Nematocera</taxon>
        <taxon>Culicoidea</taxon>
        <taxon>Culicidae</taxon>
        <taxon>Culicinae</taxon>
        <taxon>Culicini</taxon>
        <taxon>Culex</taxon>
        <taxon>Culex</taxon>
    </lineage>
</organism>
<proteinExistence type="predicted"/>
<feature type="compositionally biased region" description="Polar residues" evidence="1">
    <location>
        <begin position="1"/>
        <end position="16"/>
    </location>
</feature>
<comment type="caution">
    <text evidence="2">The sequence shown here is derived from an EMBL/GenBank/DDBJ whole genome shotgun (WGS) entry which is preliminary data.</text>
</comment>
<evidence type="ECO:0000256" key="1">
    <source>
        <dbReference type="SAM" id="MobiDB-lite"/>
    </source>
</evidence>
<feature type="region of interest" description="Disordered" evidence="1">
    <location>
        <begin position="180"/>
        <end position="205"/>
    </location>
</feature>
<feature type="compositionally biased region" description="Polar residues" evidence="1">
    <location>
        <begin position="23"/>
        <end position="35"/>
    </location>
</feature>